<dbReference type="GO" id="GO:0006235">
    <property type="term" value="P:dTTP biosynthetic process"/>
    <property type="evidence" value="ECO:0007669"/>
    <property type="project" value="TreeGrafter"/>
</dbReference>
<dbReference type="Proteomes" id="UP000199095">
    <property type="component" value="Unassembled WGS sequence"/>
</dbReference>
<dbReference type="Gene3D" id="3.40.50.300">
    <property type="entry name" value="P-loop containing nucleotide triphosphate hydrolases"/>
    <property type="match status" value="1"/>
</dbReference>
<dbReference type="PANTHER" id="PTHR10344:SF1">
    <property type="entry name" value="THYMIDYLATE KINASE"/>
    <property type="match status" value="1"/>
</dbReference>
<gene>
    <name evidence="1" type="ORF">SAMN05421676_10593</name>
</gene>
<dbReference type="GO" id="GO:0004798">
    <property type="term" value="F:dTMP kinase activity"/>
    <property type="evidence" value="ECO:0007669"/>
    <property type="project" value="TreeGrafter"/>
</dbReference>
<dbReference type="RefSeq" id="WP_093134318.1">
    <property type="nucleotide sequence ID" value="NZ_FOHJ01000005.1"/>
</dbReference>
<dbReference type="InterPro" id="IPR027417">
    <property type="entry name" value="P-loop_NTPase"/>
</dbReference>
<evidence type="ECO:0000313" key="1">
    <source>
        <dbReference type="EMBL" id="SET49378.1"/>
    </source>
</evidence>
<keyword evidence="1" id="KW-0808">Transferase</keyword>
<evidence type="ECO:0000313" key="2">
    <source>
        <dbReference type="Proteomes" id="UP000199095"/>
    </source>
</evidence>
<dbReference type="EMBL" id="FOHJ01000005">
    <property type="protein sequence ID" value="SET49378.1"/>
    <property type="molecule type" value="Genomic_DNA"/>
</dbReference>
<name>A0A1I0EVK1_9BACI</name>
<protein>
    <submittedName>
        <fullName evidence="1">Thymidylate kinase</fullName>
    </submittedName>
</protein>
<keyword evidence="1" id="KW-0418">Kinase</keyword>
<reference evidence="2" key="1">
    <citation type="submission" date="2016-10" db="EMBL/GenBank/DDBJ databases">
        <authorList>
            <person name="Varghese N."/>
            <person name="Submissions S."/>
        </authorList>
    </citation>
    <scope>NUCLEOTIDE SEQUENCE [LARGE SCALE GENOMIC DNA]</scope>
    <source>
        <strain evidence="2">CGMCC 1.3566</strain>
    </source>
</reference>
<dbReference type="PANTHER" id="PTHR10344">
    <property type="entry name" value="THYMIDYLATE KINASE"/>
    <property type="match status" value="1"/>
</dbReference>
<dbReference type="STRING" id="237682.SAMN05421676_10593"/>
<dbReference type="SUPFAM" id="SSF52540">
    <property type="entry name" value="P-loop containing nucleoside triphosphate hydrolases"/>
    <property type="match status" value="1"/>
</dbReference>
<sequence>MLITFTGCDGSGKSTQIKKIQKWLRDNNYNVDILDKWNILDSEKFPECRFINTPLSDLRVCISEMEGISRALFLFWSISITLTKNNLQDKNHIYLLDGYWMKHAASEILYGCDEKWIKETFLQLPISDLVFYFDVPPKEALKRKQGDLTPYECGRDNEVKEENFIRHQTKLRKLLKSWANSYSWQQVSSLQPEDDITNNVQNIILNEIKGE</sequence>
<dbReference type="GO" id="GO:0006227">
    <property type="term" value="P:dUDP biosynthetic process"/>
    <property type="evidence" value="ECO:0007669"/>
    <property type="project" value="TreeGrafter"/>
</dbReference>
<proteinExistence type="predicted"/>
<keyword evidence="2" id="KW-1185">Reference proteome</keyword>
<dbReference type="OrthoDB" id="117677at2"/>
<dbReference type="GO" id="GO:0006233">
    <property type="term" value="P:dTDP biosynthetic process"/>
    <property type="evidence" value="ECO:0007669"/>
    <property type="project" value="TreeGrafter"/>
</dbReference>
<accession>A0A1I0EVK1</accession>
<dbReference type="GO" id="GO:0005737">
    <property type="term" value="C:cytoplasm"/>
    <property type="evidence" value="ECO:0007669"/>
    <property type="project" value="TreeGrafter"/>
</dbReference>
<organism evidence="1 2">
    <name type="scientific">Salinibacillus kushneri</name>
    <dbReference type="NCBI Taxonomy" id="237682"/>
    <lineage>
        <taxon>Bacteria</taxon>
        <taxon>Bacillati</taxon>
        <taxon>Bacillota</taxon>
        <taxon>Bacilli</taxon>
        <taxon>Bacillales</taxon>
        <taxon>Bacillaceae</taxon>
        <taxon>Salinibacillus</taxon>
    </lineage>
</organism>
<dbReference type="AlphaFoldDB" id="A0A1I0EVK1"/>